<dbReference type="EMBL" id="JAVREN010000006">
    <property type="protein sequence ID" value="MDT0306614.1"/>
    <property type="molecule type" value="Genomic_DNA"/>
</dbReference>
<dbReference type="InterPro" id="IPR014710">
    <property type="entry name" value="RmlC-like_jellyroll"/>
</dbReference>
<dbReference type="Proteomes" id="UP001183388">
    <property type="component" value="Unassembled WGS sequence"/>
</dbReference>
<sequence>MGIVQEVIDAFPFDGRPLLLERDEDLLLAPPLPSRKQLRAHPPVEAVHFPPEYIEREFSHPRGIYESDFLRVEWQTMNNRQPFYHRNCDVDEMSFQVAGERTLMTELGTVELTPGDFSRIPVAIAHDNYGRRDIHLLFYVPAPVEELQPAVRTAQPLETPFPGWEAAHTNELITECLGGPEHDIVMAPADERLLLGHADRVAERIRLQRPDEDAEGTTWLYGSRDLLIGRADAAFSDGRTYTRHRNATEIQYQISGTRTLVTQRGSLHLEPGDFVSIPVGIAFTSIHGGPSRHIVLASAREVPRVADATKKGEPITAAEADALRAA</sequence>
<dbReference type="Gene3D" id="2.60.120.10">
    <property type="entry name" value="Jelly Rolls"/>
    <property type="match status" value="2"/>
</dbReference>
<dbReference type="InterPro" id="IPR011051">
    <property type="entry name" value="RmlC_Cupin_sf"/>
</dbReference>
<name>A0ABU2L4X8_9ACTN</name>
<evidence type="ECO:0000313" key="1">
    <source>
        <dbReference type="EMBL" id="MDT0306614.1"/>
    </source>
</evidence>
<accession>A0ABU2L4X8</accession>
<proteinExistence type="predicted"/>
<organism evidence="1 2">
    <name type="scientific">Streptomyces boetiae</name>
    <dbReference type="NCBI Taxonomy" id="3075541"/>
    <lineage>
        <taxon>Bacteria</taxon>
        <taxon>Bacillati</taxon>
        <taxon>Actinomycetota</taxon>
        <taxon>Actinomycetes</taxon>
        <taxon>Kitasatosporales</taxon>
        <taxon>Streptomycetaceae</taxon>
        <taxon>Streptomyces</taxon>
    </lineage>
</organism>
<comment type="caution">
    <text evidence="1">The sequence shown here is derived from an EMBL/GenBank/DDBJ whole genome shotgun (WGS) entry which is preliminary data.</text>
</comment>
<protein>
    <recommendedName>
        <fullName evidence="3">Homogentisate 1,2-dioxygenase</fullName>
    </recommendedName>
</protein>
<evidence type="ECO:0008006" key="3">
    <source>
        <dbReference type="Google" id="ProtNLM"/>
    </source>
</evidence>
<reference evidence="2" key="1">
    <citation type="submission" date="2023-07" db="EMBL/GenBank/DDBJ databases">
        <title>30 novel species of actinomycetes from the DSMZ collection.</title>
        <authorList>
            <person name="Nouioui I."/>
        </authorList>
    </citation>
    <scope>NUCLEOTIDE SEQUENCE [LARGE SCALE GENOMIC DNA]</scope>
    <source>
        <strain evidence="2">DSM 44917</strain>
    </source>
</reference>
<dbReference type="RefSeq" id="WP_311629539.1">
    <property type="nucleotide sequence ID" value="NZ_JAVREN010000006.1"/>
</dbReference>
<gene>
    <name evidence="1" type="ORF">RM780_06520</name>
</gene>
<keyword evidence="2" id="KW-1185">Reference proteome</keyword>
<evidence type="ECO:0000313" key="2">
    <source>
        <dbReference type="Proteomes" id="UP001183388"/>
    </source>
</evidence>
<dbReference type="SUPFAM" id="SSF51182">
    <property type="entry name" value="RmlC-like cupins"/>
    <property type="match status" value="1"/>
</dbReference>